<dbReference type="AlphaFoldDB" id="A0A4V4J2N2"/>
<reference evidence="1" key="1">
    <citation type="submission" date="2018-10" db="EMBL/GenBank/DDBJ databases">
        <title>Fifty Aureobasidium pullulans genomes reveal a recombining polyextremotolerant generalist.</title>
        <authorList>
            <person name="Gostincar C."/>
            <person name="Turk M."/>
            <person name="Zajc J."/>
            <person name="Gunde-Cimerman N."/>
        </authorList>
    </citation>
    <scope>NUCLEOTIDE SEQUENCE [LARGE SCALE GENOMIC DNA]</scope>
    <source>
        <strain evidence="1">EXF-10085</strain>
    </source>
</reference>
<protein>
    <submittedName>
        <fullName evidence="1">Uncharacterized protein</fullName>
    </submittedName>
</protein>
<accession>A0A4V4J2N2</accession>
<dbReference type="EMBL" id="QZAS01000002">
    <property type="protein sequence ID" value="THX17268.1"/>
    <property type="molecule type" value="Genomic_DNA"/>
</dbReference>
<comment type="caution">
    <text evidence="1">The sequence shown here is derived from an EMBL/GenBank/DDBJ whole genome shotgun (WGS) entry which is preliminary data.</text>
</comment>
<organism evidence="1">
    <name type="scientific">Aureobasidium pullulans</name>
    <name type="common">Black yeast</name>
    <name type="synonym">Pullularia pullulans</name>
    <dbReference type="NCBI Taxonomy" id="5580"/>
    <lineage>
        <taxon>Eukaryota</taxon>
        <taxon>Fungi</taxon>
        <taxon>Dikarya</taxon>
        <taxon>Ascomycota</taxon>
        <taxon>Pezizomycotina</taxon>
        <taxon>Dothideomycetes</taxon>
        <taxon>Dothideomycetidae</taxon>
        <taxon>Dothideales</taxon>
        <taxon>Saccotheciaceae</taxon>
        <taxon>Aureobasidium</taxon>
    </lineage>
</organism>
<name>A0A4V4J2N2_AURPU</name>
<proteinExistence type="predicted"/>
<evidence type="ECO:0000313" key="1">
    <source>
        <dbReference type="EMBL" id="THX17268.1"/>
    </source>
</evidence>
<sequence length="113" mass="12735">MGKNFAERAGAWMRIIFWPTKNPFGRAGRFASSCTLRSGMPNSLSETTLAVTQPPSGVMTPVNPSEFPDVQFTTDIEKGFEDKTEIDLPRQDDHGWRRIVRGFTPSYVWLLSP</sequence>
<gene>
    <name evidence="1" type="ORF">D6D13_00660</name>
</gene>